<evidence type="ECO:0000256" key="3">
    <source>
        <dbReference type="ARBA" id="ARBA00004997"/>
    </source>
</evidence>
<comment type="pathway">
    <text evidence="3 15">Carbohydrate degradation; glycolysis; pyruvate from D-glyceraldehyde 3-phosphate: step 5/5.</text>
</comment>
<dbReference type="OrthoDB" id="108365at2759"/>
<dbReference type="Pfam" id="PF02887">
    <property type="entry name" value="PK_C"/>
    <property type="match status" value="3"/>
</dbReference>
<dbReference type="GO" id="GO:0030955">
    <property type="term" value="F:potassium ion binding"/>
    <property type="evidence" value="ECO:0007669"/>
    <property type="project" value="InterPro"/>
</dbReference>
<dbReference type="GO" id="GO:0016301">
    <property type="term" value="F:kinase activity"/>
    <property type="evidence" value="ECO:0007669"/>
    <property type="project" value="UniProtKB-KW"/>
</dbReference>
<comment type="similarity">
    <text evidence="4 15">Belongs to the pyruvate kinase family.</text>
</comment>
<comment type="caution">
    <text evidence="18">The sequence shown here is derived from an EMBL/GenBank/DDBJ whole genome shotgun (WGS) entry which is preliminary data.</text>
</comment>
<evidence type="ECO:0000313" key="18">
    <source>
        <dbReference type="EMBL" id="CAD7703688.1"/>
    </source>
</evidence>
<evidence type="ECO:0000256" key="8">
    <source>
        <dbReference type="ARBA" id="ARBA00022741"/>
    </source>
</evidence>
<dbReference type="EC" id="2.7.1.40" evidence="5 15"/>
<evidence type="ECO:0000256" key="4">
    <source>
        <dbReference type="ARBA" id="ARBA00008663"/>
    </source>
</evidence>
<dbReference type="Proteomes" id="UP000708148">
    <property type="component" value="Unassembled WGS sequence"/>
</dbReference>
<dbReference type="GO" id="GO:0000287">
    <property type="term" value="F:magnesium ion binding"/>
    <property type="evidence" value="ECO:0007669"/>
    <property type="project" value="InterPro"/>
</dbReference>
<dbReference type="FunFam" id="3.20.20.60:FF:000025">
    <property type="entry name" value="Pyruvate kinase"/>
    <property type="match status" value="1"/>
</dbReference>
<dbReference type="InterPro" id="IPR015793">
    <property type="entry name" value="Pyrv_Knase_brl"/>
</dbReference>
<keyword evidence="6 15" id="KW-0808">Transferase</keyword>
<feature type="domain" description="Pyruvate kinase C-terminal" evidence="17">
    <location>
        <begin position="1460"/>
        <end position="1563"/>
    </location>
</feature>
<dbReference type="InterPro" id="IPR015795">
    <property type="entry name" value="Pyrv_Knase_C"/>
</dbReference>
<evidence type="ECO:0000256" key="7">
    <source>
        <dbReference type="ARBA" id="ARBA00022723"/>
    </source>
</evidence>
<dbReference type="PROSITE" id="PS00110">
    <property type="entry name" value="PYRUVATE_KINASE"/>
    <property type="match status" value="2"/>
</dbReference>
<evidence type="ECO:0000256" key="1">
    <source>
        <dbReference type="ARBA" id="ARBA00001946"/>
    </source>
</evidence>
<dbReference type="InterPro" id="IPR018209">
    <property type="entry name" value="Pyrv_Knase_AS"/>
</dbReference>
<gene>
    <name evidence="18" type="ORF">OSTQU699_LOCUS9045</name>
</gene>
<dbReference type="SUPFAM" id="SSF52935">
    <property type="entry name" value="PK C-terminal domain-like"/>
    <property type="match status" value="3"/>
</dbReference>
<feature type="domain" description="Pyruvate kinase barrel" evidence="16">
    <location>
        <begin position="112"/>
        <end position="445"/>
    </location>
</feature>
<keyword evidence="7" id="KW-0479">Metal-binding</keyword>
<comment type="catalytic activity">
    <reaction evidence="14 15">
        <text>pyruvate + ATP = phosphoenolpyruvate + ADP + H(+)</text>
        <dbReference type="Rhea" id="RHEA:18157"/>
        <dbReference type="ChEBI" id="CHEBI:15361"/>
        <dbReference type="ChEBI" id="CHEBI:15378"/>
        <dbReference type="ChEBI" id="CHEBI:30616"/>
        <dbReference type="ChEBI" id="CHEBI:58702"/>
        <dbReference type="ChEBI" id="CHEBI:456216"/>
        <dbReference type="EC" id="2.7.1.40"/>
    </reaction>
</comment>
<dbReference type="PANTHER" id="PTHR11817">
    <property type="entry name" value="PYRUVATE KINASE"/>
    <property type="match status" value="1"/>
</dbReference>
<evidence type="ECO:0000256" key="9">
    <source>
        <dbReference type="ARBA" id="ARBA00022777"/>
    </source>
</evidence>
<protein>
    <recommendedName>
        <fullName evidence="5 15">Pyruvate kinase</fullName>
        <ecNumber evidence="5 15">2.7.1.40</ecNumber>
    </recommendedName>
</protein>
<dbReference type="Gene3D" id="3.40.1380.20">
    <property type="entry name" value="Pyruvate kinase, C-terminal domain"/>
    <property type="match status" value="4"/>
</dbReference>
<dbReference type="InterPro" id="IPR001697">
    <property type="entry name" value="Pyr_Knase"/>
</dbReference>
<evidence type="ECO:0000256" key="6">
    <source>
        <dbReference type="ARBA" id="ARBA00022679"/>
    </source>
</evidence>
<dbReference type="SUPFAM" id="SSF51621">
    <property type="entry name" value="Phosphoenolpyruvate/pyruvate domain"/>
    <property type="match status" value="4"/>
</dbReference>
<proteinExistence type="inferred from homology"/>
<feature type="domain" description="Pyruvate kinase barrel" evidence="16">
    <location>
        <begin position="560"/>
        <end position="904"/>
    </location>
</feature>
<comment type="cofactor">
    <cofactor evidence="1">
        <name>Mg(2+)</name>
        <dbReference type="ChEBI" id="CHEBI:18420"/>
    </cofactor>
</comment>
<accession>A0A8S1JCE3</accession>
<evidence type="ECO:0000256" key="15">
    <source>
        <dbReference type="RuleBase" id="RU000504"/>
    </source>
</evidence>
<dbReference type="GO" id="GO:0009570">
    <property type="term" value="C:chloroplast stroma"/>
    <property type="evidence" value="ECO:0007669"/>
    <property type="project" value="UniProtKB-ARBA"/>
</dbReference>
<evidence type="ECO:0000256" key="12">
    <source>
        <dbReference type="ARBA" id="ARBA00023152"/>
    </source>
</evidence>
<dbReference type="SUPFAM" id="SSF50800">
    <property type="entry name" value="PK beta-barrel domain-like"/>
    <property type="match status" value="3"/>
</dbReference>
<evidence type="ECO:0000259" key="16">
    <source>
        <dbReference type="Pfam" id="PF00224"/>
    </source>
</evidence>
<evidence type="ECO:0000313" key="19">
    <source>
        <dbReference type="Proteomes" id="UP000708148"/>
    </source>
</evidence>
<dbReference type="NCBIfam" id="TIGR01064">
    <property type="entry name" value="pyruv_kin"/>
    <property type="match status" value="3"/>
</dbReference>
<evidence type="ECO:0000256" key="5">
    <source>
        <dbReference type="ARBA" id="ARBA00012142"/>
    </source>
</evidence>
<sequence>MKETDPVWTATACPSEAQSQIFDRDVVTGELKRATSEDFKRAFNAASRMSFKEKKTVEEFTLEAVKEKLRREWLPEYKPEEIRPPQESPDTISERATNVTLSMLFQDAPLFRKTKVICTMGPKCWSEEGMGRLIDAGMDVMRMNFSHGSHEGHYDVLRRFRKVCDEKRSYAASLLDTKGPEIRTAMLKGHEPILLKEGQEVIVESVGERYTEFEGYSNEEETRIGLSYGQLCQSVSPGNKILMADGTITMEVLEILNDKELKGRVLNTKSLGERKNCNLPGVKVDIPVLTAKDIEDLQQFACQHHVDFVAVSFVQSAGDVQFVRKVLDDAGGHSIKIISKIENEAGLDHFDEILACTDGVMVARGDLGMEIPSEKVPVAQKMIITKCNIAGKFAICATQMLESMISNPLPTRAEMTDVANAVYDGADGVMLSGETANGAFPDKAVATMAAIVANAEQAVDYYSQYSFAQTLKGDMTTLVLKCINYLEAQGIDMRHCKVIVAHNQDAGSADSMPSIKVLRTDVGLKRTMRGSAPVMRRGTRTCRSTKTSLPLILSPVDKPRSTKIVCTMGPKCWSEGTMEELLAAGMDIMRLNFSHGTHKDHLDVLNRFRMVCDRKAKDMESKGSRCAPRWAALLDTKGPEIRTAMLKHHQAIDLEAGDTVVVEAVGDKYTSFEGYKTDKETRIGLSYAALCQSVTEGDSILLADGTISIKVKQVLNDREVLGTVMNTKSLGERKNCNLPGIKVQLPVLTGKDEEDLRNFACKHRMDFVAASFVQTAADVKAIRKVLDGAGGEDIKIISKIENWEGLKNFDDILKETDGVMVARGDLGMEIPAEKVPLAQKMIITKCNIAGKPVITATQMLESMINNPRPTRAEMTDVANAILDGTDGVMLSGETANGSFPRAAISTMAAICCNAEQMADESARFSFLRNSTPKPLSDSEAVASGAVMVSMDIAAKAIVVLTTSGRGAKLVSKYRPRVPVVVASPNERVVGQCRSYYGQFGLLMQHDSMELGAVVEAVSAYVQALGITTIQPTDQLVVVGRRLGASIDEQRLTMRTIVVGDPGGAVDVPYTAYPGTRTLFHRSTKVGLDTLLDEEKYKYVIRKTKIVCTMGPSCWSEDQLESLLKAGMNVARFNFSHGSHEAHLEVLERYRKVCKAQCSTAASLLDTKGPEIRTAMLVEHKPIQLEAGQDIIIEAGHKTEEETRIGLSYAKLCSSVVPGNKILLADGTVSIEVLEILNDTELRGRVANTKALGERKNCNLPGVKVDIPVLTEKDIGDLRDFCCKHEMDFVAASFVQSKADVELIRGVLDEAGGHKVKIISKIENAEGLRNFDEILEATDGVMVARGDLGMEIPVEKVPLAQKVMATKANIAGKFCICATQMLESMVSSPFPTRAEMTDVANAVFDGVDAVMLSGETANGANPGVAVSTMAKICRSAELGVNYYQVFDFVREFTPKPVGTVEAVASTLAKNAVDVRPGMVVAFSEEGKTARLIAKYRPCCPVLVVTSNPTLSRQASVLFSAHVMLLDKKISGPLQACVTKALQHGVDTGICTPGKEVLVLTSTAVTSVMAGGIGDGAKQLPERESYATLAPGTVDYQKLGFMAPFVGHRDPTLTAKTVCLRSTVIDLPMLTGSTSTIRKTKIVATLGPKCCGEDTMAAMLDAGLNAIRVELHQNGMEEAEALMKRFREVSDRKGARAAIIADVVGPLFHAQRLDVGGSDVDSVDLSEGMNVYVTCSEASTSIPKRGAKGLAIWLGGGGGVGAVRLKDRLTHQGGLMQFAIEKEVEDSWFVGRVLVPGRIATGDKIGDANCDLTSPVILDTLRNISRSNKVEFFSMSLGCLEDVDAVRDALEVDKEPPAKIIARIERNDQLKEVFDIIDATDGIIVSRGALGGAITPQKVALAQNVLITRTNVAGKVVITTGQMLESMIGNPRPTRAEMTDVANSVFDGTDCIMLERETSHGDFPVECIATADAILRNAETATNYCAVHSFIRDMSPKPFTTLDASASGVAKACVDAGVGIVIVVSNTAVAADLVAKYRPPTPQVVVTMHPIVASQAQINFGQHGCHVEEYGEDVGALLRKAMSWARGRGLVGQGESVAVMHGSAVPNADEDPVIRVCGAEAL</sequence>
<dbReference type="GO" id="GO:0004743">
    <property type="term" value="F:pyruvate kinase activity"/>
    <property type="evidence" value="ECO:0007669"/>
    <property type="project" value="UniProtKB-EC"/>
</dbReference>
<organism evidence="18 19">
    <name type="scientific">Ostreobium quekettii</name>
    <dbReference type="NCBI Taxonomy" id="121088"/>
    <lineage>
        <taxon>Eukaryota</taxon>
        <taxon>Viridiplantae</taxon>
        <taxon>Chlorophyta</taxon>
        <taxon>core chlorophytes</taxon>
        <taxon>Ulvophyceae</taxon>
        <taxon>TCBD clade</taxon>
        <taxon>Bryopsidales</taxon>
        <taxon>Ostreobineae</taxon>
        <taxon>Ostreobiaceae</taxon>
        <taxon>Ostreobium</taxon>
    </lineage>
</organism>
<keyword evidence="8" id="KW-0547">Nucleotide-binding</keyword>
<feature type="domain" description="Pyruvate kinase C-terminal" evidence="17">
    <location>
        <begin position="939"/>
        <end position="1039"/>
    </location>
</feature>
<dbReference type="InterPro" id="IPR011037">
    <property type="entry name" value="Pyrv_Knase-like_insert_dom_sf"/>
</dbReference>
<dbReference type="PRINTS" id="PR01050">
    <property type="entry name" value="PYRUVTKNASE"/>
</dbReference>
<keyword evidence="19" id="KW-1185">Reference proteome</keyword>
<keyword evidence="9 15" id="KW-0418">Kinase</keyword>
<keyword evidence="10" id="KW-0067">ATP-binding</keyword>
<dbReference type="InterPro" id="IPR036918">
    <property type="entry name" value="Pyrv_Knase_C_sf"/>
</dbReference>
<dbReference type="Gene3D" id="2.40.33.10">
    <property type="entry name" value="PK beta-barrel domain-like"/>
    <property type="match status" value="4"/>
</dbReference>
<evidence type="ECO:0000256" key="13">
    <source>
        <dbReference type="ARBA" id="ARBA00023317"/>
    </source>
</evidence>
<dbReference type="InterPro" id="IPR015813">
    <property type="entry name" value="Pyrv/PenolPyrv_kinase-like_dom"/>
</dbReference>
<dbReference type="Pfam" id="PF00224">
    <property type="entry name" value="PK"/>
    <property type="match status" value="4"/>
</dbReference>
<feature type="domain" description="Pyruvate kinase barrel" evidence="16">
    <location>
        <begin position="1100"/>
        <end position="1425"/>
    </location>
</feature>
<evidence type="ECO:0000256" key="11">
    <source>
        <dbReference type="ARBA" id="ARBA00022842"/>
    </source>
</evidence>
<feature type="domain" description="Pyruvate kinase barrel" evidence="16">
    <location>
        <begin position="1635"/>
        <end position="1966"/>
    </location>
</feature>
<dbReference type="GO" id="GO:0005524">
    <property type="term" value="F:ATP binding"/>
    <property type="evidence" value="ECO:0007669"/>
    <property type="project" value="UniProtKB-KW"/>
</dbReference>
<comment type="cofactor">
    <cofactor evidence="2">
        <name>K(+)</name>
        <dbReference type="ChEBI" id="CHEBI:29103"/>
    </cofactor>
</comment>
<keyword evidence="12 15" id="KW-0324">Glycolysis</keyword>
<evidence type="ECO:0000259" key="17">
    <source>
        <dbReference type="Pfam" id="PF02887"/>
    </source>
</evidence>
<dbReference type="Gene3D" id="3.20.20.60">
    <property type="entry name" value="Phosphoenolpyruvate-binding domains"/>
    <property type="match status" value="4"/>
</dbReference>
<dbReference type="FunFam" id="3.20.20.60:FF:000001">
    <property type="entry name" value="Pyruvate kinase"/>
    <property type="match status" value="1"/>
</dbReference>
<evidence type="ECO:0000256" key="2">
    <source>
        <dbReference type="ARBA" id="ARBA00001958"/>
    </source>
</evidence>
<dbReference type="EMBL" id="CAJHUC010002361">
    <property type="protein sequence ID" value="CAD7703688.1"/>
    <property type="molecule type" value="Genomic_DNA"/>
</dbReference>
<dbReference type="GO" id="GO:0006950">
    <property type="term" value="P:response to stress"/>
    <property type="evidence" value="ECO:0007669"/>
    <property type="project" value="UniProtKB-ARBA"/>
</dbReference>
<dbReference type="NCBIfam" id="NF004491">
    <property type="entry name" value="PRK05826.1"/>
    <property type="match status" value="2"/>
</dbReference>
<evidence type="ECO:0000256" key="10">
    <source>
        <dbReference type="ARBA" id="ARBA00022840"/>
    </source>
</evidence>
<reference evidence="18" key="1">
    <citation type="submission" date="2020-12" db="EMBL/GenBank/DDBJ databases">
        <authorList>
            <person name="Iha C."/>
        </authorList>
    </citation>
    <scope>NUCLEOTIDE SEQUENCE</scope>
</reference>
<name>A0A8S1JCE3_9CHLO</name>
<dbReference type="FunFam" id="2.40.33.10:FF:000001">
    <property type="entry name" value="Pyruvate kinase"/>
    <property type="match status" value="3"/>
</dbReference>
<keyword evidence="13" id="KW-0670">Pyruvate</keyword>
<dbReference type="InterPro" id="IPR015806">
    <property type="entry name" value="Pyrv_Knase_insert_dom_sf"/>
</dbReference>
<evidence type="ECO:0000256" key="14">
    <source>
        <dbReference type="ARBA" id="ARBA00048152"/>
    </source>
</evidence>
<feature type="domain" description="Pyruvate kinase C-terminal" evidence="17">
    <location>
        <begin position="2002"/>
        <end position="2105"/>
    </location>
</feature>
<dbReference type="InterPro" id="IPR040442">
    <property type="entry name" value="Pyrv_kinase-like_dom_sf"/>
</dbReference>
<keyword evidence="11 15" id="KW-0460">Magnesium</keyword>